<dbReference type="Gene3D" id="3.90.180.10">
    <property type="entry name" value="Medium-chain alcohol dehydrogenases, catalytic domain"/>
    <property type="match status" value="1"/>
</dbReference>
<dbReference type="EMBL" id="AP025523">
    <property type="protein sequence ID" value="BDE05196.1"/>
    <property type="molecule type" value="Genomic_DNA"/>
</dbReference>
<evidence type="ECO:0000256" key="1">
    <source>
        <dbReference type="ARBA" id="ARBA00022857"/>
    </source>
</evidence>
<dbReference type="PANTHER" id="PTHR44154:SF1">
    <property type="entry name" value="QUINONE OXIDOREDUCTASE"/>
    <property type="match status" value="1"/>
</dbReference>
<dbReference type="SUPFAM" id="SSF51735">
    <property type="entry name" value="NAD(P)-binding Rossmann-fold domains"/>
    <property type="match status" value="1"/>
</dbReference>
<proteinExistence type="predicted"/>
<dbReference type="InterPro" id="IPR036291">
    <property type="entry name" value="NAD(P)-bd_dom_sf"/>
</dbReference>
<dbReference type="InterPro" id="IPR051603">
    <property type="entry name" value="Zinc-ADH_QOR/CCCR"/>
</dbReference>
<dbReference type="Pfam" id="PF13602">
    <property type="entry name" value="ADH_zinc_N_2"/>
    <property type="match status" value="1"/>
</dbReference>
<keyword evidence="1" id="KW-0521">NADP</keyword>
<evidence type="ECO:0000259" key="2">
    <source>
        <dbReference type="SMART" id="SM00829"/>
    </source>
</evidence>
<evidence type="ECO:0000313" key="3">
    <source>
        <dbReference type="EMBL" id="BDE05196.1"/>
    </source>
</evidence>
<reference evidence="3 4" key="1">
    <citation type="journal article" date="2022" name="ISME Commun">
        <title>Vulcanimicrobium alpinus gen. nov. sp. nov., the first cultivated representative of the candidate phylum 'Eremiobacterota', is a metabolically versatile aerobic anoxygenic phototroph.</title>
        <authorList>
            <person name="Yabe S."/>
            <person name="Muto K."/>
            <person name="Abe K."/>
            <person name="Yokota A."/>
            <person name="Staudigel H."/>
            <person name="Tebo B.M."/>
        </authorList>
    </citation>
    <scope>NUCLEOTIDE SEQUENCE [LARGE SCALE GENOMIC DNA]</scope>
    <source>
        <strain evidence="3 4">WC8-2</strain>
    </source>
</reference>
<dbReference type="InterPro" id="IPR020843">
    <property type="entry name" value="ER"/>
</dbReference>
<gene>
    <name evidence="3" type="primary">qor</name>
    <name evidence="3" type="ORF">WPS_04720</name>
</gene>
<dbReference type="SUPFAM" id="SSF50129">
    <property type="entry name" value="GroES-like"/>
    <property type="match status" value="1"/>
</dbReference>
<sequence length="322" mass="33132">MRACAIDAFGGPEKLLVRDVPVPSIDPHEILVRVDTAGIGPWDVKARRGAWADGSERFPLILGADGSGTIAAVGADVHVFQVGDAVYGFLAGERKGGFYAEFVAISAEHVAPIPAGLDFREAGGLPVAGITALAGIDDALGVRSGQTVLVHGATGGVGSAAVQFAQRRGARVIATARGAEGVHLLDRLDVDLAIDVLHEDIVGSVRRVSPGGVDALLALAGGHALERALDVLRQGGRAAYPNGVTFVRRDGIDACAFDGVPSPTAFARLAATVEAGDFEMPIAGTFALENAEEAHRRLERGRVHGKIILAVAGVEDAIANVA</sequence>
<dbReference type="SMART" id="SM00829">
    <property type="entry name" value="PKS_ER"/>
    <property type="match status" value="1"/>
</dbReference>
<accession>A0AAN1XVH6</accession>
<dbReference type="Gene3D" id="3.40.50.720">
    <property type="entry name" value="NAD(P)-binding Rossmann-like Domain"/>
    <property type="match status" value="1"/>
</dbReference>
<dbReference type="KEGG" id="vab:WPS_04720"/>
<dbReference type="AlphaFoldDB" id="A0AAN1XVH6"/>
<name>A0AAN1XVH6_UNVUL</name>
<protein>
    <submittedName>
        <fullName evidence="3">NADPH:quinone reductase</fullName>
    </submittedName>
</protein>
<dbReference type="Proteomes" id="UP001317532">
    <property type="component" value="Chromosome"/>
</dbReference>
<dbReference type="Pfam" id="PF08240">
    <property type="entry name" value="ADH_N"/>
    <property type="match status" value="1"/>
</dbReference>
<feature type="domain" description="Enoyl reductase (ER)" evidence="2">
    <location>
        <begin position="10"/>
        <end position="309"/>
    </location>
</feature>
<dbReference type="CDD" id="cd05289">
    <property type="entry name" value="MDR_like_2"/>
    <property type="match status" value="1"/>
</dbReference>
<organism evidence="3 4">
    <name type="scientific">Vulcanimicrobium alpinum</name>
    <dbReference type="NCBI Taxonomy" id="3016050"/>
    <lineage>
        <taxon>Bacteria</taxon>
        <taxon>Bacillati</taxon>
        <taxon>Vulcanimicrobiota</taxon>
        <taxon>Vulcanimicrobiia</taxon>
        <taxon>Vulcanimicrobiales</taxon>
        <taxon>Vulcanimicrobiaceae</taxon>
        <taxon>Vulcanimicrobium</taxon>
    </lineage>
</organism>
<evidence type="ECO:0000313" key="4">
    <source>
        <dbReference type="Proteomes" id="UP001317532"/>
    </source>
</evidence>
<dbReference type="InterPro" id="IPR011032">
    <property type="entry name" value="GroES-like_sf"/>
</dbReference>
<dbReference type="PANTHER" id="PTHR44154">
    <property type="entry name" value="QUINONE OXIDOREDUCTASE"/>
    <property type="match status" value="1"/>
</dbReference>
<dbReference type="InterPro" id="IPR013154">
    <property type="entry name" value="ADH-like_N"/>
</dbReference>
<dbReference type="GO" id="GO:0016491">
    <property type="term" value="F:oxidoreductase activity"/>
    <property type="evidence" value="ECO:0007669"/>
    <property type="project" value="InterPro"/>
</dbReference>
<keyword evidence="4" id="KW-1185">Reference proteome</keyword>